<keyword evidence="4" id="KW-0560">Oxidoreductase</keyword>
<evidence type="ECO:0000256" key="6">
    <source>
        <dbReference type="SAM" id="MobiDB-lite"/>
    </source>
</evidence>
<accession>A0ABR3JIV1</accession>
<protein>
    <recommendedName>
        <fullName evidence="7">2OGFeDO JBP1/TET oxygenase domain-containing protein</fullName>
    </recommendedName>
</protein>
<feature type="domain" description="2OGFeDO JBP1/TET oxygenase" evidence="7">
    <location>
        <begin position="122"/>
        <end position="278"/>
    </location>
</feature>
<comment type="caution">
    <text evidence="8">The sequence shown here is derived from an EMBL/GenBank/DDBJ whole genome shotgun (WGS) entry which is preliminary data.</text>
</comment>
<feature type="region of interest" description="Disordered" evidence="6">
    <location>
        <begin position="292"/>
        <end position="312"/>
    </location>
</feature>
<evidence type="ECO:0000256" key="5">
    <source>
        <dbReference type="ARBA" id="ARBA00023004"/>
    </source>
</evidence>
<proteinExistence type="predicted"/>
<dbReference type="Gene3D" id="3.60.130.30">
    <property type="match status" value="1"/>
</dbReference>
<organism evidence="8 9">
    <name type="scientific">Hohenbuehelia grisea</name>
    <dbReference type="NCBI Taxonomy" id="104357"/>
    <lineage>
        <taxon>Eukaryota</taxon>
        <taxon>Fungi</taxon>
        <taxon>Dikarya</taxon>
        <taxon>Basidiomycota</taxon>
        <taxon>Agaricomycotina</taxon>
        <taxon>Agaricomycetes</taxon>
        <taxon>Agaricomycetidae</taxon>
        <taxon>Agaricales</taxon>
        <taxon>Pleurotineae</taxon>
        <taxon>Pleurotaceae</taxon>
        <taxon>Hohenbuehelia</taxon>
    </lineage>
</organism>
<evidence type="ECO:0000256" key="4">
    <source>
        <dbReference type="ARBA" id="ARBA00023002"/>
    </source>
</evidence>
<reference evidence="9" key="1">
    <citation type="submission" date="2024-06" db="EMBL/GenBank/DDBJ databases">
        <title>Multi-omics analyses provide insights into the biosynthesis of the anticancer antibiotic pleurotin in Hohenbuehelia grisea.</title>
        <authorList>
            <person name="Weaver J.A."/>
            <person name="Alberti F."/>
        </authorList>
    </citation>
    <scope>NUCLEOTIDE SEQUENCE [LARGE SCALE GENOMIC DNA]</scope>
    <source>
        <strain evidence="9">T-177</strain>
    </source>
</reference>
<evidence type="ECO:0000313" key="8">
    <source>
        <dbReference type="EMBL" id="KAL0955061.1"/>
    </source>
</evidence>
<dbReference type="InterPro" id="IPR024779">
    <property type="entry name" value="2OGFeDO_JBP1/TET_oxygenase_dom"/>
</dbReference>
<keyword evidence="5" id="KW-0408">Iron</keyword>
<dbReference type="Pfam" id="PF12851">
    <property type="entry name" value="Tet_JBP"/>
    <property type="match status" value="1"/>
</dbReference>
<keyword evidence="2" id="KW-0479">Metal-binding</keyword>
<evidence type="ECO:0000313" key="9">
    <source>
        <dbReference type="Proteomes" id="UP001556367"/>
    </source>
</evidence>
<keyword evidence="3" id="KW-0223">Dioxygenase</keyword>
<keyword evidence="9" id="KW-1185">Reference proteome</keyword>
<evidence type="ECO:0000256" key="3">
    <source>
        <dbReference type="ARBA" id="ARBA00022964"/>
    </source>
</evidence>
<dbReference type="EMBL" id="JASNQZ010000007">
    <property type="protein sequence ID" value="KAL0955061.1"/>
    <property type="molecule type" value="Genomic_DNA"/>
</dbReference>
<name>A0ABR3JIV1_9AGAR</name>
<comment type="cofactor">
    <cofactor evidence="1">
        <name>Fe(2+)</name>
        <dbReference type="ChEBI" id="CHEBI:29033"/>
    </cofactor>
</comment>
<evidence type="ECO:0000256" key="2">
    <source>
        <dbReference type="ARBA" id="ARBA00022723"/>
    </source>
</evidence>
<evidence type="ECO:0000259" key="7">
    <source>
        <dbReference type="Pfam" id="PF12851"/>
    </source>
</evidence>
<gene>
    <name evidence="8" type="ORF">HGRIS_003979</name>
</gene>
<evidence type="ECO:0000256" key="1">
    <source>
        <dbReference type="ARBA" id="ARBA00001954"/>
    </source>
</evidence>
<dbReference type="Proteomes" id="UP001556367">
    <property type="component" value="Unassembled WGS sequence"/>
</dbReference>
<feature type="compositionally biased region" description="Polar residues" evidence="6">
    <location>
        <begin position="302"/>
        <end position="312"/>
    </location>
</feature>
<sequence>MVVVSSDDIPLIWYLPGVTSKFMANEALHVVDELRGPLLAKFNSMVAAALKTEPEASAGPIREKRASVCTHHPVASKARPNAPAAQQPNVGWRTSPAYFVMHEHMKWPIGSDTYSPGWHAQGRSGPAMDLRPSANLASCSAEMRSFMKRMKTLMQTVDLITFVLHPDSYTAGRTTLHGLRKQPLTKSWAEAWLSAFTCLAVMANRAAPAHRDSKGDKRQYDALLNFGSARTYLKVNDLHAEFEYGHGTAVYIAGSLFTHEVTTWVTGERVGLTFFMRKEVQGCFNNHTQVPWPRPMSKRQGDQLQNVMWQDN</sequence>